<dbReference type="Gene3D" id="1.10.10.10">
    <property type="entry name" value="Winged helix-like DNA-binding domain superfamily/Winged helix DNA-binding domain"/>
    <property type="match status" value="2"/>
</dbReference>
<dbReference type="PANTHER" id="PTHR30385">
    <property type="entry name" value="SIGMA FACTOR F FLAGELLAR"/>
    <property type="match status" value="1"/>
</dbReference>
<dbReference type="PRINTS" id="PR00046">
    <property type="entry name" value="SIGMA70FCT"/>
</dbReference>
<dbReference type="InterPro" id="IPR013325">
    <property type="entry name" value="RNA_pol_sigma_r2"/>
</dbReference>
<dbReference type="InterPro" id="IPR007624">
    <property type="entry name" value="RNA_pol_sigma70_r3"/>
</dbReference>
<evidence type="ECO:0000256" key="1">
    <source>
        <dbReference type="ARBA" id="ARBA00023015"/>
    </source>
</evidence>
<evidence type="ECO:0000256" key="3">
    <source>
        <dbReference type="ARBA" id="ARBA00023125"/>
    </source>
</evidence>
<organism evidence="7 8">
    <name type="scientific">Streptomyces sanyensis</name>
    <dbReference type="NCBI Taxonomy" id="568869"/>
    <lineage>
        <taxon>Bacteria</taxon>
        <taxon>Bacillati</taxon>
        <taxon>Actinomycetota</taxon>
        <taxon>Actinomycetes</taxon>
        <taxon>Kitasatosporales</taxon>
        <taxon>Streptomycetaceae</taxon>
        <taxon>Streptomyces</taxon>
    </lineage>
</organism>
<dbReference type="SUPFAM" id="SSF88659">
    <property type="entry name" value="Sigma3 and sigma4 domains of RNA polymerase sigma factors"/>
    <property type="match status" value="2"/>
</dbReference>
<dbReference type="Pfam" id="PF04545">
    <property type="entry name" value="Sigma70_r4"/>
    <property type="match status" value="1"/>
</dbReference>
<evidence type="ECO:0000256" key="4">
    <source>
        <dbReference type="ARBA" id="ARBA00023163"/>
    </source>
</evidence>
<dbReference type="EMBL" id="BAABJV010000017">
    <property type="protein sequence ID" value="GAA4791236.1"/>
    <property type="molecule type" value="Genomic_DNA"/>
</dbReference>
<name>A0ABP9B789_9ACTN</name>
<dbReference type="SUPFAM" id="SSF88946">
    <property type="entry name" value="Sigma2 domain of RNA polymerase sigma factors"/>
    <property type="match status" value="1"/>
</dbReference>
<evidence type="ECO:0000256" key="2">
    <source>
        <dbReference type="ARBA" id="ARBA00023082"/>
    </source>
</evidence>
<dbReference type="InterPro" id="IPR014322">
    <property type="entry name" value="RNA_pol_sigma-B/F/G"/>
</dbReference>
<feature type="compositionally biased region" description="Low complexity" evidence="5">
    <location>
        <begin position="1"/>
        <end position="15"/>
    </location>
</feature>
<dbReference type="InterPro" id="IPR014284">
    <property type="entry name" value="RNA_pol_sigma-70_dom"/>
</dbReference>
<feature type="domain" description="RNA polymerase sigma-70" evidence="6">
    <location>
        <begin position="103"/>
        <end position="116"/>
    </location>
</feature>
<dbReference type="Gene3D" id="1.20.120.1810">
    <property type="match status" value="1"/>
</dbReference>
<gene>
    <name evidence="7" type="ORF">GCM10023329_48810</name>
</gene>
<feature type="region of interest" description="Disordered" evidence="5">
    <location>
        <begin position="1"/>
        <end position="32"/>
    </location>
</feature>
<dbReference type="Pfam" id="PF04542">
    <property type="entry name" value="Sigma70_r2"/>
    <property type="match status" value="1"/>
</dbReference>
<keyword evidence="8" id="KW-1185">Reference proteome</keyword>
<keyword evidence="4" id="KW-0804">Transcription</keyword>
<comment type="caution">
    <text evidence="7">The sequence shown here is derived from an EMBL/GenBank/DDBJ whole genome shotgun (WGS) entry which is preliminary data.</text>
</comment>
<reference evidence="8" key="1">
    <citation type="journal article" date="2019" name="Int. J. Syst. Evol. Microbiol.">
        <title>The Global Catalogue of Microorganisms (GCM) 10K type strain sequencing project: providing services to taxonomists for standard genome sequencing and annotation.</title>
        <authorList>
            <consortium name="The Broad Institute Genomics Platform"/>
            <consortium name="The Broad Institute Genome Sequencing Center for Infectious Disease"/>
            <person name="Wu L."/>
            <person name="Ma J."/>
        </authorList>
    </citation>
    <scope>NUCLEOTIDE SEQUENCE [LARGE SCALE GENOMIC DNA]</scope>
    <source>
        <strain evidence="8">JCM 18324</strain>
    </source>
</reference>
<dbReference type="CDD" id="cd06171">
    <property type="entry name" value="Sigma70_r4"/>
    <property type="match status" value="1"/>
</dbReference>
<accession>A0ABP9B789</accession>
<dbReference type="InterPro" id="IPR036388">
    <property type="entry name" value="WH-like_DNA-bd_sf"/>
</dbReference>
<dbReference type="InterPro" id="IPR007627">
    <property type="entry name" value="RNA_pol_sigma70_r2"/>
</dbReference>
<dbReference type="Proteomes" id="UP001501147">
    <property type="component" value="Unassembled WGS sequence"/>
</dbReference>
<dbReference type="PANTHER" id="PTHR30385:SF4">
    <property type="entry name" value="RNA POLYMERASE SIGMA-E FACTOR"/>
    <property type="match status" value="1"/>
</dbReference>
<evidence type="ECO:0000256" key="5">
    <source>
        <dbReference type="SAM" id="MobiDB-lite"/>
    </source>
</evidence>
<evidence type="ECO:0000259" key="6">
    <source>
        <dbReference type="PROSITE" id="PS00715"/>
    </source>
</evidence>
<dbReference type="NCBIfam" id="TIGR02937">
    <property type="entry name" value="sigma70-ECF"/>
    <property type="match status" value="1"/>
</dbReference>
<sequence>MSSSLPAPPAGRAAASGGGLPPRGAAGNGVGPGTTLAALPPVPSSVGPADARPLSAVLLTRLAALEEGTAEYAYVRNTLVELNLSLVRYAAARFAHRSEPMEDVVQVGTVGLIKAINRFDPSHGAGFTSFALPTITGEIKRYFRDSSWSVRVPRRLQELRIGLARAMDGLEQELGHRPTTAELADRLHVSEAEVVEGELAANGYAAQSLDAAVGEDEGEGPVARRLGTEDPAFALVEELQSLRPLIAALDERDRAILTLRFRDELTQAEIGERLGLSQMHVSRLLSGILARLRAGMSDGR</sequence>
<keyword evidence="3" id="KW-0238">DNA-binding</keyword>
<dbReference type="InterPro" id="IPR013324">
    <property type="entry name" value="RNA_pol_sigma_r3/r4-like"/>
</dbReference>
<keyword evidence="1" id="KW-0805">Transcription regulation</keyword>
<dbReference type="InterPro" id="IPR000943">
    <property type="entry name" value="RNA_pol_sigma70"/>
</dbReference>
<dbReference type="InterPro" id="IPR007630">
    <property type="entry name" value="RNA_pol_sigma70_r4"/>
</dbReference>
<proteinExistence type="predicted"/>
<keyword evidence="2" id="KW-0731">Sigma factor</keyword>
<dbReference type="NCBIfam" id="TIGR02980">
    <property type="entry name" value="SigBFG"/>
    <property type="match status" value="1"/>
</dbReference>
<dbReference type="RefSeq" id="WP_345615601.1">
    <property type="nucleotide sequence ID" value="NZ_BAABJV010000017.1"/>
</dbReference>
<dbReference type="Pfam" id="PF04539">
    <property type="entry name" value="Sigma70_r3"/>
    <property type="match status" value="1"/>
</dbReference>
<protein>
    <submittedName>
        <fullName evidence="7">RNA polymerase sigma factor SigF</fullName>
    </submittedName>
</protein>
<feature type="compositionally biased region" description="Gly residues" evidence="5">
    <location>
        <begin position="16"/>
        <end position="32"/>
    </location>
</feature>
<dbReference type="PROSITE" id="PS00715">
    <property type="entry name" value="SIGMA70_1"/>
    <property type="match status" value="1"/>
</dbReference>
<evidence type="ECO:0000313" key="8">
    <source>
        <dbReference type="Proteomes" id="UP001501147"/>
    </source>
</evidence>
<evidence type="ECO:0000313" key="7">
    <source>
        <dbReference type="EMBL" id="GAA4791236.1"/>
    </source>
</evidence>